<gene>
    <name evidence="2" type="ORF">IXB50_12840</name>
</gene>
<comment type="caution">
    <text evidence="2">The sequence shown here is derived from an EMBL/GenBank/DDBJ whole genome shotgun (WGS) entry which is preliminary data.</text>
</comment>
<keyword evidence="1" id="KW-0812">Transmembrane</keyword>
<feature type="transmembrane region" description="Helical" evidence="1">
    <location>
        <begin position="55"/>
        <end position="72"/>
    </location>
</feature>
<dbReference type="AlphaFoldDB" id="A0A947DG55"/>
<evidence type="ECO:0000313" key="2">
    <source>
        <dbReference type="EMBL" id="MBT9316310.1"/>
    </source>
</evidence>
<reference evidence="2" key="2">
    <citation type="journal article" date="2021" name="Mar. Drugs">
        <title>Genome Reduction and Secondary Metabolism of the Marine Sponge-Associated Cyanobacterium Leptothoe.</title>
        <authorList>
            <person name="Konstantinou D."/>
            <person name="Popin R.V."/>
            <person name="Fewer D.P."/>
            <person name="Sivonen K."/>
            <person name="Gkelis S."/>
        </authorList>
    </citation>
    <scope>NUCLEOTIDE SEQUENCE</scope>
    <source>
        <strain evidence="2">TAU-MAC 1115</strain>
    </source>
</reference>
<accession>A0A947DG55</accession>
<evidence type="ECO:0000313" key="3">
    <source>
        <dbReference type="Proteomes" id="UP000717364"/>
    </source>
</evidence>
<dbReference type="EMBL" id="JADOES010000023">
    <property type="protein sequence ID" value="MBT9316310.1"/>
    <property type="molecule type" value="Genomic_DNA"/>
</dbReference>
<keyword evidence="1" id="KW-1133">Transmembrane helix</keyword>
<proteinExistence type="predicted"/>
<reference evidence="2" key="1">
    <citation type="submission" date="2020-11" db="EMBL/GenBank/DDBJ databases">
        <authorList>
            <person name="Konstantinou D."/>
            <person name="Gkelis S."/>
            <person name="Popin R."/>
            <person name="Fewer D."/>
            <person name="Sivonen K."/>
        </authorList>
    </citation>
    <scope>NUCLEOTIDE SEQUENCE</scope>
    <source>
        <strain evidence="2">TAU-MAC 1115</strain>
    </source>
</reference>
<dbReference type="RefSeq" id="WP_215609378.1">
    <property type="nucleotide sequence ID" value="NZ_JADOES010000023.1"/>
</dbReference>
<keyword evidence="3" id="KW-1185">Reference proteome</keyword>
<sequence length="129" mass="14907">MQVKESKRSVELRPKTVLGKFIHIIIRNCEESIEQIGLMLMGELWQSVYLSIKDIIALSVLFRVPGVLFFWITKENFTDFTSCMDESPLSASFYACFVIISSDLSLWIVLASRTASRFFTALFIRRKKL</sequence>
<protein>
    <submittedName>
        <fullName evidence="2">Uncharacterized protein</fullName>
    </submittedName>
</protein>
<keyword evidence="1" id="KW-0472">Membrane</keyword>
<feature type="transmembrane region" description="Helical" evidence="1">
    <location>
        <begin position="92"/>
        <end position="110"/>
    </location>
</feature>
<evidence type="ECO:0000256" key="1">
    <source>
        <dbReference type="SAM" id="Phobius"/>
    </source>
</evidence>
<organism evidence="2 3">
    <name type="scientific">Leptothoe spongobia TAU-MAC 1115</name>
    <dbReference type="NCBI Taxonomy" id="1967444"/>
    <lineage>
        <taxon>Bacteria</taxon>
        <taxon>Bacillati</taxon>
        <taxon>Cyanobacteriota</taxon>
        <taxon>Cyanophyceae</taxon>
        <taxon>Nodosilineales</taxon>
        <taxon>Cymatolegaceae</taxon>
        <taxon>Leptothoe</taxon>
        <taxon>Leptothoe spongobia</taxon>
    </lineage>
</organism>
<name>A0A947DG55_9CYAN</name>
<dbReference type="Proteomes" id="UP000717364">
    <property type="component" value="Unassembled WGS sequence"/>
</dbReference>